<evidence type="ECO:0000259" key="11">
    <source>
        <dbReference type="PROSITE" id="PS51762"/>
    </source>
</evidence>
<dbReference type="SUPFAM" id="SSF49899">
    <property type="entry name" value="Concanavalin A-like lectins/glucanases"/>
    <property type="match status" value="1"/>
</dbReference>
<gene>
    <name evidence="12" type="ORF">FA14DRAFT_167453</name>
</gene>
<dbReference type="FunCoup" id="A0A316VFJ6">
    <property type="interactions" value="57"/>
</dbReference>
<evidence type="ECO:0000256" key="7">
    <source>
        <dbReference type="ARBA" id="ARBA00023180"/>
    </source>
</evidence>
<dbReference type="GO" id="GO:0005886">
    <property type="term" value="C:plasma membrane"/>
    <property type="evidence" value="ECO:0007669"/>
    <property type="project" value="TreeGrafter"/>
</dbReference>
<evidence type="ECO:0000256" key="6">
    <source>
        <dbReference type="ARBA" id="ARBA00023136"/>
    </source>
</evidence>
<dbReference type="GeneID" id="37021868"/>
<name>A0A316VFJ6_9BASI</name>
<dbReference type="InterPro" id="IPR005629">
    <property type="entry name" value="Skn1/Kre6/Sbg1"/>
</dbReference>
<keyword evidence="4" id="KW-0735">Signal-anchor</keyword>
<dbReference type="PANTHER" id="PTHR31361:SF15">
    <property type="entry name" value="GH16 DOMAIN-CONTAINING PROTEIN"/>
    <property type="match status" value="1"/>
</dbReference>
<evidence type="ECO:0000256" key="2">
    <source>
        <dbReference type="ARBA" id="ARBA00010962"/>
    </source>
</evidence>
<evidence type="ECO:0000313" key="13">
    <source>
        <dbReference type="Proteomes" id="UP000245771"/>
    </source>
</evidence>
<feature type="domain" description="GH16" evidence="11">
    <location>
        <begin position="215"/>
        <end position="581"/>
    </location>
</feature>
<keyword evidence="5 10" id="KW-1133">Transmembrane helix</keyword>
<dbReference type="PANTHER" id="PTHR31361">
    <property type="entry name" value="BETA-GLUCAN SYNTHESIS-ASSOCIATED PROTEIN KRE6-RELATED"/>
    <property type="match status" value="1"/>
</dbReference>
<comment type="subcellular location">
    <subcellularLocation>
        <location evidence="1">Membrane</location>
        <topology evidence="1">Single-pass type II membrane protein</topology>
    </subcellularLocation>
</comment>
<dbReference type="GO" id="GO:0006078">
    <property type="term" value="P:(1-&gt;6)-beta-D-glucan biosynthetic process"/>
    <property type="evidence" value="ECO:0007669"/>
    <property type="project" value="TreeGrafter"/>
</dbReference>
<dbReference type="GO" id="GO:0030246">
    <property type="term" value="F:carbohydrate binding"/>
    <property type="evidence" value="ECO:0007669"/>
    <property type="project" value="UniProtKB-KW"/>
</dbReference>
<comment type="similarity">
    <text evidence="2">Belongs to the SKN1/KRE6 family.</text>
</comment>
<dbReference type="Proteomes" id="UP000245771">
    <property type="component" value="Unassembled WGS sequence"/>
</dbReference>
<keyword evidence="3 10" id="KW-0812">Transmembrane</keyword>
<dbReference type="GO" id="GO:0031505">
    <property type="term" value="P:fungal-type cell wall organization"/>
    <property type="evidence" value="ECO:0007669"/>
    <property type="project" value="TreeGrafter"/>
</dbReference>
<dbReference type="InterPro" id="IPR013320">
    <property type="entry name" value="ConA-like_dom_sf"/>
</dbReference>
<dbReference type="CDD" id="cd02180">
    <property type="entry name" value="GH16_fungal_KRE6_glucanase"/>
    <property type="match status" value="1"/>
</dbReference>
<feature type="transmembrane region" description="Helical" evidence="10">
    <location>
        <begin position="144"/>
        <end position="167"/>
    </location>
</feature>
<sequence length="626" mass="68753">MSGQQPRYHMVPGAEAGSQRAGLPAQQRVTSPLSSSSHNHSSESARNRARQSTEDGGQDLGPYAHIRKGSAKGMSNFTHQYRSTPPNVPAVVAAAPVGYGQRGYNGNNGSPGPQLTSTDASISDRSASTKKRDKKFICFSGRGILNVLVLVILITGLLTLFAGYPIISHFTGKKESTLGAYNLGGTNGTGQVPIIVSQIHLKDPDTPQSAQTWTSPVTNNPYHLVFSDEFNTPGRTFWPNDDPFWEAQNIWYGATGDYEWYTPEQINTTNGHLLITLTDEPIHNLNFRSGMLQSWNKFCFQGGYIEFSAILPGSQTQVGWWPGLWLMGNLARPGYLGTTDGMWPYSYDSCDSGILKNQTSPTSKGYNQVSGYDKNNKIGLNWLSGQRTPACTCEGYDHPGPNNNVGRSAPELDILEAQIKNQDQGEASQSLQVAPFDMQYDWDESLATIYNNSQTTFNTYNGGVYQEAGSALSNIPAKAYTLTGNTFTKFGVDYTPDWDGNGKGSVTWYVDGQATWTVTGASFPARPDIDISQRLIPVEPMTIIMNLGISRGFQADLDFTTLTYPATMKIDYVRVYQPNSYSKDLVSCDPPDHPTSQYISDNMEVYTNPNYTTWPKTVPKNKLTGC</sequence>
<keyword evidence="12" id="KW-0430">Lectin</keyword>
<keyword evidence="7" id="KW-0325">Glycoprotein</keyword>
<proteinExistence type="inferred from homology"/>
<keyword evidence="13" id="KW-1185">Reference proteome</keyword>
<evidence type="ECO:0000256" key="3">
    <source>
        <dbReference type="ARBA" id="ARBA00022692"/>
    </source>
</evidence>
<evidence type="ECO:0000256" key="9">
    <source>
        <dbReference type="SAM" id="MobiDB-lite"/>
    </source>
</evidence>
<accession>A0A316VFJ6</accession>
<keyword evidence="6 10" id="KW-0472">Membrane</keyword>
<dbReference type="InterPro" id="IPR000757">
    <property type="entry name" value="Beta-glucanase-like"/>
</dbReference>
<dbReference type="GO" id="GO:0015926">
    <property type="term" value="F:glucosidase activity"/>
    <property type="evidence" value="ECO:0007669"/>
    <property type="project" value="TreeGrafter"/>
</dbReference>
<dbReference type="Pfam" id="PF03935">
    <property type="entry name" value="SKN1_KRE6_Sbg1"/>
    <property type="match status" value="1"/>
</dbReference>
<dbReference type="RefSeq" id="XP_025355395.1">
    <property type="nucleotide sequence ID" value="XM_025500087.1"/>
</dbReference>
<dbReference type="InParanoid" id="A0A316VFJ6"/>
<evidence type="ECO:0000313" key="12">
    <source>
        <dbReference type="EMBL" id="PWN35093.1"/>
    </source>
</evidence>
<dbReference type="Gene3D" id="2.60.120.200">
    <property type="match status" value="2"/>
</dbReference>
<evidence type="ECO:0000256" key="5">
    <source>
        <dbReference type="ARBA" id="ARBA00022989"/>
    </source>
</evidence>
<feature type="compositionally biased region" description="Polar residues" evidence="9">
    <location>
        <begin position="110"/>
        <end position="126"/>
    </location>
</feature>
<dbReference type="STRING" id="1280837.A0A316VFJ6"/>
<evidence type="ECO:0000256" key="10">
    <source>
        <dbReference type="SAM" id="Phobius"/>
    </source>
</evidence>
<feature type="region of interest" description="Disordered" evidence="9">
    <location>
        <begin position="102"/>
        <end position="126"/>
    </location>
</feature>
<dbReference type="GO" id="GO:0005789">
    <property type="term" value="C:endoplasmic reticulum membrane"/>
    <property type="evidence" value="ECO:0007669"/>
    <property type="project" value="TreeGrafter"/>
</dbReference>
<dbReference type="FunFam" id="2.60.120.200:FF:000140">
    <property type="entry name" value="Beta-glucan synthesis-associated protein"/>
    <property type="match status" value="1"/>
</dbReference>
<dbReference type="OrthoDB" id="412647at2759"/>
<evidence type="ECO:0000256" key="1">
    <source>
        <dbReference type="ARBA" id="ARBA00004606"/>
    </source>
</evidence>
<dbReference type="EMBL" id="KZ819603">
    <property type="protein sequence ID" value="PWN35093.1"/>
    <property type="molecule type" value="Genomic_DNA"/>
</dbReference>
<dbReference type="PROSITE" id="PS51762">
    <property type="entry name" value="GH16_2"/>
    <property type="match status" value="1"/>
</dbReference>
<organism evidence="12 13">
    <name type="scientific">Meira miltonrushii</name>
    <dbReference type="NCBI Taxonomy" id="1280837"/>
    <lineage>
        <taxon>Eukaryota</taxon>
        <taxon>Fungi</taxon>
        <taxon>Dikarya</taxon>
        <taxon>Basidiomycota</taxon>
        <taxon>Ustilaginomycotina</taxon>
        <taxon>Exobasidiomycetes</taxon>
        <taxon>Exobasidiales</taxon>
        <taxon>Brachybasidiaceae</taxon>
        <taxon>Meira</taxon>
    </lineage>
</organism>
<evidence type="ECO:0000256" key="4">
    <source>
        <dbReference type="ARBA" id="ARBA00022968"/>
    </source>
</evidence>
<keyword evidence="8" id="KW-0961">Cell wall biogenesis/degradation</keyword>
<protein>
    <submittedName>
        <fullName evidence="12">Concanavalin A-like lectin/glucanase</fullName>
    </submittedName>
</protein>
<evidence type="ECO:0000256" key="8">
    <source>
        <dbReference type="ARBA" id="ARBA00023316"/>
    </source>
</evidence>
<dbReference type="AlphaFoldDB" id="A0A316VFJ6"/>
<feature type="region of interest" description="Disordered" evidence="9">
    <location>
        <begin position="1"/>
        <end position="66"/>
    </location>
</feature>
<reference evidence="12 13" key="1">
    <citation type="journal article" date="2018" name="Mol. Biol. Evol.">
        <title>Broad Genomic Sampling Reveals a Smut Pathogenic Ancestry of the Fungal Clade Ustilaginomycotina.</title>
        <authorList>
            <person name="Kijpornyongpan T."/>
            <person name="Mondo S.J."/>
            <person name="Barry K."/>
            <person name="Sandor L."/>
            <person name="Lee J."/>
            <person name="Lipzen A."/>
            <person name="Pangilinan J."/>
            <person name="LaButti K."/>
            <person name="Hainaut M."/>
            <person name="Henrissat B."/>
            <person name="Grigoriev I.V."/>
            <person name="Spatafora J.W."/>
            <person name="Aime M.C."/>
        </authorList>
    </citation>
    <scope>NUCLEOTIDE SEQUENCE [LARGE SCALE GENOMIC DNA]</scope>
    <source>
        <strain evidence="12 13">MCA 3882</strain>
    </source>
</reference>